<dbReference type="OrthoDB" id="3200163at2759"/>
<evidence type="ECO:0000256" key="1">
    <source>
        <dbReference type="SAM" id="SignalP"/>
    </source>
</evidence>
<comment type="caution">
    <text evidence="2">The sequence shown here is derived from an EMBL/GenBank/DDBJ whole genome shotgun (WGS) entry which is preliminary data.</text>
</comment>
<proteinExistence type="predicted"/>
<organism evidence="2 3">
    <name type="scientific">Hymenoscyphus fraxineus</name>
    <dbReference type="NCBI Taxonomy" id="746836"/>
    <lineage>
        <taxon>Eukaryota</taxon>
        <taxon>Fungi</taxon>
        <taxon>Dikarya</taxon>
        <taxon>Ascomycota</taxon>
        <taxon>Pezizomycotina</taxon>
        <taxon>Leotiomycetes</taxon>
        <taxon>Helotiales</taxon>
        <taxon>Helotiaceae</taxon>
        <taxon>Hymenoscyphus</taxon>
    </lineage>
</organism>
<feature type="chain" id="PRO_5040455456" description="Fungal N-terminal domain-containing protein" evidence="1">
    <location>
        <begin position="20"/>
        <end position="668"/>
    </location>
</feature>
<sequence>MAEAIFGVVASGFAVASLALDLTHVAQKLHTFLTDFGQAGPRIERIEDNLVLFQTIGESVAKVCEENTNIECGRAVLRCLEICKRDTELLHNTIAHHVNGSCSPSFRRRKITTLKTVLKDKTIEKIETQLNADVTMLLLALQPFYHTVGQHQFDVLGAAVLKISGIKALNESTSEQSLSKEDIDNGRNYGKRIKTRESSSSLAFDGRFLLMQFCESHMKVTMDLSSIINNFVSSTGLTAPSWWFDICQKYAFRFTYSSADSYTVPGSDQISRKVLHTRLKVLLPLMSFHLQLSKSPWSLTYLPVVPCQSRIFQLCSEGDLQGIRQWFENRWISPFVVNQHGANLLHAETCGYLLQQGVDGGAYDDRLLTPLDHLARKLPPSFAYPVRVVDTIRALIERGSCQPLLPITSNAVAFYQGPEEGFAWLFNSEYGGTDLNEVDSEQWSLLGDAAFSFVWWCTKPGVDDEAAGWQSLYLLRNGASPHSENGQSRMTPLDAFLRGCTANSIHHASKWVSVVAKSGLDLHEYARKEQELHSSGHFLNTAWDDDLRKWVPTNFRVVFQYGSESTDLMIWIEDYDALGWFGGGKWDMAIFLDYTPMATLQRWMEINSRAESQHLEPIECDVVVPGLPNVSVKKSVWYSLYYQSRWVHVLALSLLVHYIFHLYIHKYS</sequence>
<dbReference type="AlphaFoldDB" id="A0A9N9LC39"/>
<feature type="signal peptide" evidence="1">
    <location>
        <begin position="1"/>
        <end position="19"/>
    </location>
</feature>
<accession>A0A9N9LC39</accession>
<gene>
    <name evidence="2" type="ORF">HYFRA_00013850</name>
</gene>
<dbReference type="EMBL" id="CAJVRL010000111">
    <property type="protein sequence ID" value="CAG8961500.1"/>
    <property type="molecule type" value="Genomic_DNA"/>
</dbReference>
<keyword evidence="3" id="KW-1185">Reference proteome</keyword>
<evidence type="ECO:0008006" key="4">
    <source>
        <dbReference type="Google" id="ProtNLM"/>
    </source>
</evidence>
<dbReference type="InterPro" id="IPR036770">
    <property type="entry name" value="Ankyrin_rpt-contain_sf"/>
</dbReference>
<dbReference type="Gene3D" id="1.25.40.20">
    <property type="entry name" value="Ankyrin repeat-containing domain"/>
    <property type="match status" value="1"/>
</dbReference>
<name>A0A9N9LC39_9HELO</name>
<protein>
    <recommendedName>
        <fullName evidence="4">Fungal N-terminal domain-containing protein</fullName>
    </recommendedName>
</protein>
<reference evidence="2" key="1">
    <citation type="submission" date="2021-07" db="EMBL/GenBank/DDBJ databases">
        <authorList>
            <person name="Durling M."/>
        </authorList>
    </citation>
    <scope>NUCLEOTIDE SEQUENCE</scope>
</reference>
<evidence type="ECO:0000313" key="3">
    <source>
        <dbReference type="Proteomes" id="UP000696280"/>
    </source>
</evidence>
<keyword evidence="1" id="KW-0732">Signal</keyword>
<evidence type="ECO:0000313" key="2">
    <source>
        <dbReference type="EMBL" id="CAG8961500.1"/>
    </source>
</evidence>
<dbReference type="Proteomes" id="UP000696280">
    <property type="component" value="Unassembled WGS sequence"/>
</dbReference>